<dbReference type="SMART" id="SM00064">
    <property type="entry name" value="FYVE"/>
    <property type="match status" value="1"/>
</dbReference>
<dbReference type="InterPro" id="IPR000719">
    <property type="entry name" value="Prot_kinase_dom"/>
</dbReference>
<keyword evidence="9" id="KW-1185">Reference proteome</keyword>
<evidence type="ECO:0000256" key="4">
    <source>
        <dbReference type="PROSITE-ProRule" id="PRU00091"/>
    </source>
</evidence>
<evidence type="ECO:0000256" key="3">
    <source>
        <dbReference type="ARBA" id="ARBA00022833"/>
    </source>
</evidence>
<dbReference type="OMA" id="PVCGYPF"/>
<dbReference type="PROSITE" id="PS50178">
    <property type="entry name" value="ZF_FYVE"/>
    <property type="match status" value="1"/>
</dbReference>
<reference evidence="9" key="1">
    <citation type="submission" date="2015-09" db="EMBL/GenBank/DDBJ databases">
        <authorList>
            <consortium name="Pathogen Informatics"/>
        </authorList>
    </citation>
    <scope>NUCLEOTIDE SEQUENCE [LARGE SCALE GENOMIC DNA]</scope>
    <source>
        <strain evidence="9">Lake Konstanz</strain>
    </source>
</reference>
<dbReference type="EMBL" id="CYKH01001867">
    <property type="protein sequence ID" value="CUG90837.1"/>
    <property type="molecule type" value="Genomic_DNA"/>
</dbReference>
<dbReference type="Gene3D" id="1.10.510.10">
    <property type="entry name" value="Transferase(Phosphotransferase) domain 1"/>
    <property type="match status" value="1"/>
</dbReference>
<dbReference type="Pfam" id="PF00069">
    <property type="entry name" value="Pkinase"/>
    <property type="match status" value="1"/>
</dbReference>
<evidence type="ECO:0000256" key="5">
    <source>
        <dbReference type="SAM" id="MobiDB-lite"/>
    </source>
</evidence>
<dbReference type="PANTHER" id="PTHR24347">
    <property type="entry name" value="SERINE/THREONINE-PROTEIN KINASE"/>
    <property type="match status" value="1"/>
</dbReference>
<gene>
    <name evidence="8" type="ORF">BSAL_02255</name>
</gene>
<dbReference type="PROSITE" id="PS50011">
    <property type="entry name" value="PROTEIN_KINASE_DOM"/>
    <property type="match status" value="1"/>
</dbReference>
<keyword evidence="1" id="KW-0479">Metal-binding</keyword>
<name>A0A0S4JQP0_BODSA</name>
<organism evidence="8 9">
    <name type="scientific">Bodo saltans</name>
    <name type="common">Flagellated protozoan</name>
    <dbReference type="NCBI Taxonomy" id="75058"/>
    <lineage>
        <taxon>Eukaryota</taxon>
        <taxon>Discoba</taxon>
        <taxon>Euglenozoa</taxon>
        <taxon>Kinetoplastea</taxon>
        <taxon>Metakinetoplastina</taxon>
        <taxon>Eubodonida</taxon>
        <taxon>Bodonidae</taxon>
        <taxon>Bodo</taxon>
    </lineage>
</organism>
<evidence type="ECO:0000259" key="7">
    <source>
        <dbReference type="PROSITE" id="PS50178"/>
    </source>
</evidence>
<dbReference type="OrthoDB" id="10252171at2759"/>
<dbReference type="InterPro" id="IPR013087">
    <property type="entry name" value="Znf_C2H2_type"/>
</dbReference>
<evidence type="ECO:0000256" key="1">
    <source>
        <dbReference type="ARBA" id="ARBA00022723"/>
    </source>
</evidence>
<feature type="domain" description="Protein kinase" evidence="6">
    <location>
        <begin position="142"/>
        <end position="412"/>
    </location>
</feature>
<feature type="region of interest" description="Disordered" evidence="5">
    <location>
        <begin position="459"/>
        <end position="492"/>
    </location>
</feature>
<keyword evidence="8" id="KW-0808">Transferase</keyword>
<dbReference type="AlphaFoldDB" id="A0A0S4JQP0"/>
<dbReference type="GO" id="GO:0004672">
    <property type="term" value="F:protein kinase activity"/>
    <property type="evidence" value="ECO:0007669"/>
    <property type="project" value="InterPro"/>
</dbReference>
<dbReference type="InterPro" id="IPR013083">
    <property type="entry name" value="Znf_RING/FYVE/PHD"/>
</dbReference>
<evidence type="ECO:0000313" key="9">
    <source>
        <dbReference type="Proteomes" id="UP000051952"/>
    </source>
</evidence>
<evidence type="ECO:0000259" key="6">
    <source>
        <dbReference type="PROSITE" id="PS50011"/>
    </source>
</evidence>
<dbReference type="InterPro" id="IPR008271">
    <property type="entry name" value="Ser/Thr_kinase_AS"/>
</dbReference>
<dbReference type="SMART" id="SM00220">
    <property type="entry name" value="S_TKc"/>
    <property type="match status" value="1"/>
</dbReference>
<keyword evidence="2 4" id="KW-0863">Zinc-finger</keyword>
<dbReference type="SUPFAM" id="SSF57903">
    <property type="entry name" value="FYVE/PHD zinc finger"/>
    <property type="match status" value="1"/>
</dbReference>
<dbReference type="InterPro" id="IPR011009">
    <property type="entry name" value="Kinase-like_dom_sf"/>
</dbReference>
<dbReference type="InterPro" id="IPR000306">
    <property type="entry name" value="Znf_FYVE"/>
</dbReference>
<dbReference type="GO" id="GO:0005524">
    <property type="term" value="F:ATP binding"/>
    <property type="evidence" value="ECO:0007669"/>
    <property type="project" value="InterPro"/>
</dbReference>
<feature type="domain" description="FYVE-type" evidence="7">
    <location>
        <begin position="14"/>
        <end position="75"/>
    </location>
</feature>
<protein>
    <submittedName>
        <fullName evidence="8">Protein kinase, putative</fullName>
    </submittedName>
</protein>
<keyword evidence="3" id="KW-0862">Zinc</keyword>
<evidence type="ECO:0000313" key="8">
    <source>
        <dbReference type="EMBL" id="CUG90837.1"/>
    </source>
</evidence>
<dbReference type="InterPro" id="IPR017455">
    <property type="entry name" value="Znf_FYVE-rel"/>
</dbReference>
<dbReference type="Pfam" id="PF01363">
    <property type="entry name" value="FYVE"/>
    <property type="match status" value="1"/>
</dbReference>
<sequence>MDTLLYPCVRWVPDSEVDSCTKCSSKFQKLSFKSKHHCRHCGKIYCDKCAPLQPLPNGTPWMKYNMTQARKCNACQLPRIFQAHRFYGENTRLDGGIVELIMSFLDDRSVARLQQSCATMLRQFPVPNVPYFESLQARFPTLFAGAQIGRGACGTVYKVEDWDGSKVAVKVVEKARVYSYYGWRKLFGEIEIMRGNEHVNVSRILEVFQTASHLAIIMELGEGGSLKRAYEVVRKKHYDMEVFTANVVGQVAAGLDYLYHTRKIVHRDIKHDNIVLSKDYSRVMIIDFGLAEWVRDDYKQKYVPCGTMGFASPENIQAVVERKTVFQANGYAMHESDLFSLGVVAFMLLSGSKPLRGQRFTEQHAEVRRGLRCSGPRWQHVSDRAKHIIEWLLVGPTIQRATAADVVQHPWVLDSIHKFSAIESDRIGEIELEDRMEGDEWVFVANQMRITEEWKMIEEDEWCDDAASTPPGDADPSTPGGRTPGGGRTPRH</sequence>
<dbReference type="GO" id="GO:0008270">
    <property type="term" value="F:zinc ion binding"/>
    <property type="evidence" value="ECO:0007669"/>
    <property type="project" value="UniProtKB-KW"/>
</dbReference>
<feature type="compositionally biased region" description="Gly residues" evidence="5">
    <location>
        <begin position="482"/>
        <end position="492"/>
    </location>
</feature>
<dbReference type="Gene3D" id="3.30.40.10">
    <property type="entry name" value="Zinc/RING finger domain, C3HC4 (zinc finger)"/>
    <property type="match status" value="1"/>
</dbReference>
<dbReference type="PROSITE" id="PS00108">
    <property type="entry name" value="PROTEIN_KINASE_ST"/>
    <property type="match status" value="1"/>
</dbReference>
<accession>A0A0S4JQP0</accession>
<dbReference type="VEuPathDB" id="TriTrypDB:BSAL_02255"/>
<evidence type="ECO:0000256" key="2">
    <source>
        <dbReference type="ARBA" id="ARBA00022771"/>
    </source>
</evidence>
<dbReference type="PROSITE" id="PS00028">
    <property type="entry name" value="ZINC_FINGER_C2H2_1"/>
    <property type="match status" value="1"/>
</dbReference>
<dbReference type="Proteomes" id="UP000051952">
    <property type="component" value="Unassembled WGS sequence"/>
</dbReference>
<keyword evidence="8" id="KW-0418">Kinase</keyword>
<dbReference type="InterPro" id="IPR011011">
    <property type="entry name" value="Znf_FYVE_PHD"/>
</dbReference>
<proteinExistence type="predicted"/>
<dbReference type="SUPFAM" id="SSF56112">
    <property type="entry name" value="Protein kinase-like (PK-like)"/>
    <property type="match status" value="1"/>
</dbReference>